<dbReference type="Proteomes" id="UP000000305">
    <property type="component" value="Unassembled WGS sequence"/>
</dbReference>
<dbReference type="InParanoid" id="E9G6M7"/>
<organism evidence="2 3">
    <name type="scientific">Daphnia pulex</name>
    <name type="common">Water flea</name>
    <dbReference type="NCBI Taxonomy" id="6669"/>
    <lineage>
        <taxon>Eukaryota</taxon>
        <taxon>Metazoa</taxon>
        <taxon>Ecdysozoa</taxon>
        <taxon>Arthropoda</taxon>
        <taxon>Crustacea</taxon>
        <taxon>Branchiopoda</taxon>
        <taxon>Diplostraca</taxon>
        <taxon>Cladocera</taxon>
        <taxon>Anomopoda</taxon>
        <taxon>Daphniidae</taxon>
        <taxon>Daphnia</taxon>
    </lineage>
</organism>
<evidence type="ECO:0000256" key="1">
    <source>
        <dbReference type="SAM" id="MobiDB-lite"/>
    </source>
</evidence>
<dbReference type="AlphaFoldDB" id="E9G6M7"/>
<sequence length="144" mass="15898">MPDSRDVQNSRPKKACRCRIIPQSSLERHDSSGAGCLALPEKEGGEGGGGGGEEEEEEKDNSTTTAMKISRAHIVPTQIRNVHHRLDKLKRSYSSQYENVYTPPPPMPVPIFLFVNVVVVVLESKPISHCPLLTEGNRQSKEAH</sequence>
<feature type="region of interest" description="Disordered" evidence="1">
    <location>
        <begin position="21"/>
        <end position="65"/>
    </location>
</feature>
<reference evidence="2 3" key="1">
    <citation type="journal article" date="2011" name="Science">
        <title>The ecoresponsive genome of Daphnia pulex.</title>
        <authorList>
            <person name="Colbourne J.K."/>
            <person name="Pfrender M.E."/>
            <person name="Gilbert D."/>
            <person name="Thomas W.K."/>
            <person name="Tucker A."/>
            <person name="Oakley T.H."/>
            <person name="Tokishita S."/>
            <person name="Aerts A."/>
            <person name="Arnold G.J."/>
            <person name="Basu M.K."/>
            <person name="Bauer D.J."/>
            <person name="Caceres C.E."/>
            <person name="Carmel L."/>
            <person name="Casola C."/>
            <person name="Choi J.H."/>
            <person name="Detter J.C."/>
            <person name="Dong Q."/>
            <person name="Dusheyko S."/>
            <person name="Eads B.D."/>
            <person name="Frohlich T."/>
            <person name="Geiler-Samerotte K.A."/>
            <person name="Gerlach D."/>
            <person name="Hatcher P."/>
            <person name="Jogdeo S."/>
            <person name="Krijgsveld J."/>
            <person name="Kriventseva E.V."/>
            <person name="Kultz D."/>
            <person name="Laforsch C."/>
            <person name="Lindquist E."/>
            <person name="Lopez J."/>
            <person name="Manak J.R."/>
            <person name="Muller J."/>
            <person name="Pangilinan J."/>
            <person name="Patwardhan R.P."/>
            <person name="Pitluck S."/>
            <person name="Pritham E.J."/>
            <person name="Rechtsteiner A."/>
            <person name="Rho M."/>
            <person name="Rogozin I.B."/>
            <person name="Sakarya O."/>
            <person name="Salamov A."/>
            <person name="Schaack S."/>
            <person name="Shapiro H."/>
            <person name="Shiga Y."/>
            <person name="Skalitzky C."/>
            <person name="Smith Z."/>
            <person name="Souvorov A."/>
            <person name="Sung W."/>
            <person name="Tang Z."/>
            <person name="Tsuchiya D."/>
            <person name="Tu H."/>
            <person name="Vos H."/>
            <person name="Wang M."/>
            <person name="Wolf Y.I."/>
            <person name="Yamagata H."/>
            <person name="Yamada T."/>
            <person name="Ye Y."/>
            <person name="Shaw J.R."/>
            <person name="Andrews J."/>
            <person name="Crease T.J."/>
            <person name="Tang H."/>
            <person name="Lucas S.M."/>
            <person name="Robertson H.M."/>
            <person name="Bork P."/>
            <person name="Koonin E.V."/>
            <person name="Zdobnov E.M."/>
            <person name="Grigoriev I.V."/>
            <person name="Lynch M."/>
            <person name="Boore J.L."/>
        </authorList>
    </citation>
    <scope>NUCLEOTIDE SEQUENCE [LARGE SCALE GENOMIC DNA]</scope>
</reference>
<evidence type="ECO:0000313" key="2">
    <source>
        <dbReference type="EMBL" id="EFX84964.1"/>
    </source>
</evidence>
<proteinExistence type="predicted"/>
<name>E9G6M7_DAPPU</name>
<dbReference type="EMBL" id="GL732533">
    <property type="protein sequence ID" value="EFX84964.1"/>
    <property type="molecule type" value="Genomic_DNA"/>
</dbReference>
<dbReference type="KEGG" id="dpx:DAPPUDRAFT_238539"/>
<keyword evidence="3" id="KW-1185">Reference proteome</keyword>
<protein>
    <submittedName>
        <fullName evidence="2">Uncharacterized protein</fullName>
    </submittedName>
</protein>
<evidence type="ECO:0000313" key="3">
    <source>
        <dbReference type="Proteomes" id="UP000000305"/>
    </source>
</evidence>
<gene>
    <name evidence="2" type="ORF">DAPPUDRAFT_238539</name>
</gene>
<accession>E9G6M7</accession>
<dbReference type="HOGENOM" id="CLU_1798392_0_0_1"/>